<keyword evidence="4" id="KW-1185">Reference proteome</keyword>
<dbReference type="OrthoDB" id="9812045at2"/>
<proteinExistence type="predicted"/>
<feature type="compositionally biased region" description="Pro residues" evidence="1">
    <location>
        <begin position="22"/>
        <end position="35"/>
    </location>
</feature>
<evidence type="ECO:0000313" key="4">
    <source>
        <dbReference type="Proteomes" id="UP000008808"/>
    </source>
</evidence>
<evidence type="ECO:0000259" key="2">
    <source>
        <dbReference type="Pfam" id="PF12200"/>
    </source>
</evidence>
<accession>Q2NCR7</accession>
<dbReference type="InterPro" id="IPR022016">
    <property type="entry name" value="DUF3597"/>
</dbReference>
<dbReference type="STRING" id="314225.ELI_02160"/>
<dbReference type="RefSeq" id="WP_011413400.1">
    <property type="nucleotide sequence ID" value="NC_007722.1"/>
</dbReference>
<dbReference type="EMBL" id="CP000157">
    <property type="protein sequence ID" value="ABC62524.1"/>
    <property type="molecule type" value="Genomic_DNA"/>
</dbReference>
<evidence type="ECO:0000313" key="3">
    <source>
        <dbReference type="EMBL" id="ABC62524.1"/>
    </source>
</evidence>
<dbReference type="HOGENOM" id="CLU_114097_1_0_5"/>
<feature type="domain" description="DUF3597" evidence="2">
    <location>
        <begin position="3"/>
        <end position="121"/>
    </location>
</feature>
<dbReference type="Proteomes" id="UP000008808">
    <property type="component" value="Chromosome"/>
</dbReference>
<dbReference type="SUPFAM" id="SSF158634">
    <property type="entry name" value="RPA2825-like"/>
    <property type="match status" value="1"/>
</dbReference>
<feature type="region of interest" description="Disordered" evidence="1">
    <location>
        <begin position="1"/>
        <end position="40"/>
    </location>
</feature>
<protein>
    <recommendedName>
        <fullName evidence="2">DUF3597 domain-containing protein</fullName>
    </recommendedName>
</protein>
<dbReference type="KEGG" id="eli:ELI_02160"/>
<gene>
    <name evidence="3" type="ordered locus">ELI_02160</name>
</gene>
<reference evidence="4" key="1">
    <citation type="journal article" date="2009" name="J. Bacteriol.">
        <title>Complete genome sequence of Erythrobacter litoralis HTCC2594.</title>
        <authorList>
            <person name="Oh H.M."/>
            <person name="Giovannoni S.J."/>
            <person name="Ferriera S."/>
            <person name="Johnson J."/>
            <person name="Cho J.C."/>
        </authorList>
    </citation>
    <scope>NUCLEOTIDE SEQUENCE [LARGE SCALE GENOMIC DNA]</scope>
    <source>
        <strain evidence="4">HTCC2594</strain>
    </source>
</reference>
<dbReference type="eggNOG" id="ENOG5032RKY">
    <property type="taxonomic scope" value="Bacteria"/>
</dbReference>
<evidence type="ECO:0000256" key="1">
    <source>
        <dbReference type="SAM" id="MobiDB-lite"/>
    </source>
</evidence>
<name>Q2NCR7_ERYLH</name>
<dbReference type="AlphaFoldDB" id="Q2NCR7"/>
<organism evidence="3 4">
    <name type="scientific">Erythrobacter litoralis (strain HTCC2594)</name>
    <dbReference type="NCBI Taxonomy" id="314225"/>
    <lineage>
        <taxon>Bacteria</taxon>
        <taxon>Pseudomonadati</taxon>
        <taxon>Pseudomonadota</taxon>
        <taxon>Alphaproteobacteria</taxon>
        <taxon>Sphingomonadales</taxon>
        <taxon>Erythrobacteraceae</taxon>
        <taxon>Erythrobacter/Porphyrobacter group</taxon>
        <taxon>Erythrobacter</taxon>
    </lineage>
</organism>
<sequence length="126" mass="13756">MGIFSSIKNAIFGDDEDEKKAPPPQPRPVPTPAASPTPQAKAMNAIDVVARLSAKPGADRLNWKTSIVDLFKLLDLDPSYENRKELAQELGRTDYSGSAEDNIWLHRATMAEIAKNGGKVPPEMLN</sequence>
<dbReference type="Pfam" id="PF12200">
    <property type="entry name" value="DUF3597"/>
    <property type="match status" value="1"/>
</dbReference>